<dbReference type="AlphaFoldDB" id="A0A502CE03"/>
<organism evidence="2 3">
    <name type="scientific">Sphingomonas oligophenolica</name>
    <dbReference type="NCBI Taxonomy" id="301154"/>
    <lineage>
        <taxon>Bacteria</taxon>
        <taxon>Pseudomonadati</taxon>
        <taxon>Pseudomonadota</taxon>
        <taxon>Alphaproteobacteria</taxon>
        <taxon>Sphingomonadales</taxon>
        <taxon>Sphingomonadaceae</taxon>
        <taxon>Sphingomonas</taxon>
    </lineage>
</organism>
<feature type="transmembrane region" description="Helical" evidence="1">
    <location>
        <begin position="179"/>
        <end position="201"/>
    </location>
</feature>
<name>A0A502CE03_9SPHN</name>
<reference evidence="2 3" key="1">
    <citation type="journal article" date="2019" name="Environ. Microbiol.">
        <title>Species interactions and distinct microbial communities in high Arctic permafrost affected cryosols are associated with the CH4 and CO2 gas fluxes.</title>
        <authorList>
            <person name="Altshuler I."/>
            <person name="Hamel J."/>
            <person name="Turney S."/>
            <person name="Magnuson E."/>
            <person name="Levesque R."/>
            <person name="Greer C."/>
            <person name="Whyte L.G."/>
        </authorList>
    </citation>
    <scope>NUCLEOTIDE SEQUENCE [LARGE SCALE GENOMIC DNA]</scope>
    <source>
        <strain evidence="2 3">S5.1</strain>
    </source>
</reference>
<feature type="transmembrane region" description="Helical" evidence="1">
    <location>
        <begin position="213"/>
        <end position="236"/>
    </location>
</feature>
<feature type="transmembrane region" description="Helical" evidence="1">
    <location>
        <begin position="106"/>
        <end position="128"/>
    </location>
</feature>
<comment type="caution">
    <text evidence="2">The sequence shown here is derived from an EMBL/GenBank/DDBJ whole genome shotgun (WGS) entry which is preliminary data.</text>
</comment>
<feature type="transmembrane region" description="Helical" evidence="1">
    <location>
        <begin position="68"/>
        <end position="86"/>
    </location>
</feature>
<evidence type="ECO:0000313" key="3">
    <source>
        <dbReference type="Proteomes" id="UP000318413"/>
    </source>
</evidence>
<dbReference type="OrthoDB" id="7426493at2"/>
<dbReference type="RefSeq" id="WP_140872113.1">
    <property type="nucleotide sequence ID" value="NZ_RCZK01000009.1"/>
</dbReference>
<proteinExistence type="predicted"/>
<sequence length="257" mass="28178">MIRAFFRSWLGAFRDGWELARVLPLIVLAMMGIEFAQHLVELHLGFFSADAAVRKAASLQPLRMAFGWPKMLVLWAIGLVTIRYCVSGDARSAIRPSTVAMRRYGWVVLFQFIPFTAILYAGPILATVGLPASGLLAFRSVFGLGQQLLEPLLMLWFVNAALGSNGYGPAGSARTTGWLYFWALPLMFVTRVPLGLLHQLLNTWPAGREPIMQWGLLLIDALVVGALAVVLPAVQVRIARFIAERRGMGLLGNGAGE</sequence>
<feature type="transmembrane region" description="Helical" evidence="1">
    <location>
        <begin position="21"/>
        <end position="40"/>
    </location>
</feature>
<dbReference type="EMBL" id="RCZK01000009">
    <property type="protein sequence ID" value="TPG10910.1"/>
    <property type="molecule type" value="Genomic_DNA"/>
</dbReference>
<accession>A0A502CE03</accession>
<keyword evidence="1" id="KW-1133">Transmembrane helix</keyword>
<dbReference type="Proteomes" id="UP000318413">
    <property type="component" value="Unassembled WGS sequence"/>
</dbReference>
<feature type="transmembrane region" description="Helical" evidence="1">
    <location>
        <begin position="148"/>
        <end position="167"/>
    </location>
</feature>
<evidence type="ECO:0000313" key="2">
    <source>
        <dbReference type="EMBL" id="TPG10910.1"/>
    </source>
</evidence>
<keyword evidence="1" id="KW-0472">Membrane</keyword>
<keyword evidence="3" id="KW-1185">Reference proteome</keyword>
<keyword evidence="1" id="KW-0812">Transmembrane</keyword>
<gene>
    <name evidence="2" type="ORF">EAH84_11535</name>
</gene>
<protein>
    <submittedName>
        <fullName evidence="2">Uncharacterized protein</fullName>
    </submittedName>
</protein>
<evidence type="ECO:0000256" key="1">
    <source>
        <dbReference type="SAM" id="Phobius"/>
    </source>
</evidence>